<evidence type="ECO:0000313" key="2">
    <source>
        <dbReference type="EMBL" id="GAB1319463.1"/>
    </source>
</evidence>
<comment type="caution">
    <text evidence="2">The sequence shown here is derived from an EMBL/GenBank/DDBJ whole genome shotgun (WGS) entry which is preliminary data.</text>
</comment>
<dbReference type="RefSeq" id="XP_070921193.1">
    <property type="nucleotide sequence ID" value="XM_071065092.1"/>
</dbReference>
<feature type="region of interest" description="Disordered" evidence="1">
    <location>
        <begin position="1"/>
        <end position="24"/>
    </location>
</feature>
<dbReference type="GeneID" id="98180415"/>
<sequence length="726" mass="80788">MADSGDEGIGAGPSAAKQPESQRVRHYPLDIPHAPFHRYEHRRLSARDIAVHRLMADFMNPSRVPGAVLDSPITPERHTVFAELCKDLVVLESMLFTTTRDPTYIRLKVDGSERPQDTIVQGLPSNRECTMGECLLDMVMRHYFEVDGAAMRIWISRAGIIRTPEGPLPPSVSEKPTDPRWTRREKQTDFRGDLEVKRGMEGKDLTDIHKAHWRRLQSAARLQDKLVLYDGGSCLPVLRQRMDRDVSGTYGARRRPSGLHWTLNSKPSAIAAVPAWPGTTMRFNLQPSWQIIVFDSRNPFRRQYAPFDLRLDTGWGRGRDDIWATGRDARRSQGKPGPDSVSERTHGRLRRRCASEPPPGSFWSAFLPSSNDRPLFSRLQVTFPRMTVAQLDRRSRRRSLSRTRIKEMFDWNTDLDAMPDASKAQPSTVPPIQPQATPQPKPPTPCGNCTSTEHRTSECTAPCGHCGAPNSKSLTEALQVDLYDGPLAPGVHQRPHMASQCPVAARNRCKCVAFPTFHTAARCGIPCRRDCGASTSASTSATASARPGSFQHRNAMTCRARCCMCGLRGSHSGRECRLRRCRCGGAHLGQDCTWHPTCRAPGCDRFLCGLHCRGCGSTERPFVGWRCGRCVSGSDEAPEDSGRGRRRRRRRKEESAEGDGDEARDDIEKGDAEKAPPDPAMPSTATALTTTVVLPASVHLPAAVNERQPRSIIGDPRQRDPARTNR</sequence>
<reference evidence="2 3" key="1">
    <citation type="submission" date="2024-09" db="EMBL/GenBank/DDBJ databases">
        <title>Itraconazole resistance in Madurella fahalii resulting from another homologue of gene encoding cytochrome P450 14-alpha sterol demethylase (CYP51).</title>
        <authorList>
            <person name="Yoshioka I."/>
            <person name="Fahal A.H."/>
            <person name="Kaneko S."/>
            <person name="Yaguchi T."/>
        </authorList>
    </citation>
    <scope>NUCLEOTIDE SEQUENCE [LARGE SCALE GENOMIC DNA]</scope>
    <source>
        <strain evidence="2 3">IFM 68171</strain>
    </source>
</reference>
<dbReference type="EMBL" id="BAAFSV010000005">
    <property type="protein sequence ID" value="GAB1319463.1"/>
    <property type="molecule type" value="Genomic_DNA"/>
</dbReference>
<feature type="compositionally biased region" description="Pro residues" evidence="1">
    <location>
        <begin position="428"/>
        <end position="445"/>
    </location>
</feature>
<dbReference type="Proteomes" id="UP001628179">
    <property type="component" value="Unassembled WGS sequence"/>
</dbReference>
<feature type="region of interest" description="Disordered" evidence="1">
    <location>
        <begin position="165"/>
        <end position="186"/>
    </location>
</feature>
<feature type="compositionally biased region" description="Basic and acidic residues" evidence="1">
    <location>
        <begin position="175"/>
        <end position="186"/>
    </location>
</feature>
<accession>A0ABQ0GP01</accession>
<feature type="compositionally biased region" description="Acidic residues" evidence="1">
    <location>
        <begin position="656"/>
        <end position="665"/>
    </location>
</feature>
<name>A0ABQ0GP01_9PEZI</name>
<evidence type="ECO:0000256" key="1">
    <source>
        <dbReference type="SAM" id="MobiDB-lite"/>
    </source>
</evidence>
<feature type="region of interest" description="Disordered" evidence="1">
    <location>
        <begin position="701"/>
        <end position="726"/>
    </location>
</feature>
<feature type="region of interest" description="Disordered" evidence="1">
    <location>
        <begin position="326"/>
        <end position="357"/>
    </location>
</feature>
<protein>
    <submittedName>
        <fullName evidence="2">Uncharacterized protein</fullName>
    </submittedName>
</protein>
<feature type="compositionally biased region" description="Basic and acidic residues" evidence="1">
    <location>
        <begin position="666"/>
        <end position="676"/>
    </location>
</feature>
<feature type="compositionally biased region" description="Basic and acidic residues" evidence="1">
    <location>
        <begin position="716"/>
        <end position="726"/>
    </location>
</feature>
<feature type="region of interest" description="Disordered" evidence="1">
    <location>
        <begin position="633"/>
        <end position="688"/>
    </location>
</feature>
<keyword evidence="3" id="KW-1185">Reference proteome</keyword>
<organism evidence="2 3">
    <name type="scientific">Madurella fahalii</name>
    <dbReference type="NCBI Taxonomy" id="1157608"/>
    <lineage>
        <taxon>Eukaryota</taxon>
        <taxon>Fungi</taxon>
        <taxon>Dikarya</taxon>
        <taxon>Ascomycota</taxon>
        <taxon>Pezizomycotina</taxon>
        <taxon>Sordariomycetes</taxon>
        <taxon>Sordariomycetidae</taxon>
        <taxon>Sordariales</taxon>
        <taxon>Sordariales incertae sedis</taxon>
        <taxon>Madurella</taxon>
    </lineage>
</organism>
<feature type="region of interest" description="Disordered" evidence="1">
    <location>
        <begin position="416"/>
        <end position="451"/>
    </location>
</feature>
<evidence type="ECO:0000313" key="3">
    <source>
        <dbReference type="Proteomes" id="UP001628179"/>
    </source>
</evidence>
<gene>
    <name evidence="2" type="ORF">MFIFM68171_09673</name>
</gene>
<proteinExistence type="predicted"/>